<dbReference type="SUPFAM" id="SSF159245">
    <property type="entry name" value="AttH-like"/>
    <property type="match status" value="1"/>
</dbReference>
<gene>
    <name evidence="1" type="ORF">HMPREF0620_0728</name>
</gene>
<dbReference type="Proteomes" id="UP000004946">
    <property type="component" value="Chromosome"/>
</dbReference>
<keyword evidence="2" id="KW-1185">Reference proteome</keyword>
<accession>E6K1P2</accession>
<proteinExistence type="predicted"/>
<comment type="caution">
    <text evidence="1">The sequence shown here is derived from an EMBL/GenBank/DDBJ whole genome shotgun (WGS) entry which is preliminary data.</text>
</comment>
<organism evidence="1 2">
    <name type="scientific">Parascardovia denticolens DSM 10105 = JCM 12538</name>
    <dbReference type="NCBI Taxonomy" id="864564"/>
    <lineage>
        <taxon>Bacteria</taxon>
        <taxon>Bacillati</taxon>
        <taxon>Actinomycetota</taxon>
        <taxon>Actinomycetes</taxon>
        <taxon>Bifidobacteriales</taxon>
        <taxon>Bifidobacteriaceae</taxon>
        <taxon>Parascardovia</taxon>
    </lineage>
</organism>
<reference evidence="1 2" key="1">
    <citation type="submission" date="2010-12" db="EMBL/GenBank/DDBJ databases">
        <authorList>
            <person name="Muzny D."/>
            <person name="Qin X."/>
            <person name="Buhay C."/>
            <person name="Dugan-Rocha S."/>
            <person name="Ding Y."/>
            <person name="Chen G."/>
            <person name="Hawes A."/>
            <person name="Holder M."/>
            <person name="Jhangiani S."/>
            <person name="Johnson A."/>
            <person name="Khan Z."/>
            <person name="Li Z."/>
            <person name="Liu W."/>
            <person name="Liu X."/>
            <person name="Perez L."/>
            <person name="Shen H."/>
            <person name="Wang Q."/>
            <person name="Watt J."/>
            <person name="Xi L."/>
            <person name="Xin Y."/>
            <person name="Zhou J."/>
            <person name="Deng J."/>
            <person name="Jiang H."/>
            <person name="Liu Y."/>
            <person name="Qu J."/>
            <person name="Song X.-Z."/>
            <person name="Zhang L."/>
            <person name="Villasana D."/>
            <person name="Johnson A."/>
            <person name="Liu J."/>
            <person name="Liyanage D."/>
            <person name="Lorensuhewa L."/>
            <person name="Robinson T."/>
            <person name="Song A."/>
            <person name="Song B.-B."/>
            <person name="Dinh H."/>
            <person name="Thornton R."/>
            <person name="Coyle M."/>
            <person name="Francisco L."/>
            <person name="Jackson L."/>
            <person name="Javaid M."/>
            <person name="Korchina V."/>
            <person name="Kovar C."/>
            <person name="Mata R."/>
            <person name="Mathew T."/>
            <person name="Ngo R."/>
            <person name="Nguyen L."/>
            <person name="Nguyen N."/>
            <person name="Okwuonu G."/>
            <person name="Ongeri F."/>
            <person name="Pham C."/>
            <person name="Simmons D."/>
            <person name="Wilczek-Boney K."/>
            <person name="Hale W."/>
            <person name="Jakkamsetti A."/>
            <person name="Pham P."/>
            <person name="Ruth R."/>
            <person name="San Lucas F."/>
            <person name="Warren J."/>
            <person name="Zhang J."/>
            <person name="Zhao Z."/>
            <person name="Zhou C."/>
            <person name="Zhu D."/>
            <person name="Lee S."/>
            <person name="Bess C."/>
            <person name="Blankenburg K."/>
            <person name="Forbes L."/>
            <person name="Fu Q."/>
            <person name="Gubbala S."/>
            <person name="Hirani K."/>
            <person name="Jayaseelan J.C."/>
            <person name="Lara F."/>
            <person name="Munidasa M."/>
            <person name="Palculict T."/>
            <person name="Patil S."/>
            <person name="Pu L.-L."/>
            <person name="Saada N."/>
            <person name="Tang L."/>
            <person name="Weissenberger G."/>
            <person name="Zhu Y."/>
            <person name="Hemphill L."/>
            <person name="Shang Y."/>
            <person name="Youmans B."/>
            <person name="Ayvaz T."/>
            <person name="Ross M."/>
            <person name="Santibanez J."/>
            <person name="Aqrawi P."/>
            <person name="Gross S."/>
            <person name="Joshi V."/>
            <person name="Fowler G."/>
            <person name="Nazareth L."/>
            <person name="Reid J."/>
            <person name="Worley K."/>
            <person name="Petrosino J."/>
            <person name="Highlander S."/>
            <person name="Gibbs R."/>
        </authorList>
    </citation>
    <scope>NUCLEOTIDE SEQUENCE [LARGE SCALE GENOMIC DNA]</scope>
    <source>
        <strain evidence="1 2">DSM 10105</strain>
    </source>
</reference>
<dbReference type="AlphaFoldDB" id="E6K1P2"/>
<dbReference type="HOGENOM" id="CLU_1174523_0_0_11"/>
<name>E6K1P2_PARDN</name>
<sequence length="238" mass="27550">MQVDKQVAFNVGYGASKPLRDIEAFAMYWHAEGMKTAYQGRITHNGRVYTVSPEKSYGYADKNWGRDFTSPWVWLSSNCLVSKRSGERLENSVFDIGGGRPQIYPLPLNRRLLGAFWYERKEYDFNFSKLHEQVKTDFSFDEYGPQGPADDDLVHWHVRQESMRAVMETDVYCRKSEMLFVNYEAPDGSKKHQRLWNGGTGFGFVRLYEKEGSLLTLVDEIEASHVGCEYGEYGERED</sequence>
<dbReference type="eggNOG" id="ENOG502Z7JP">
    <property type="taxonomic scope" value="Bacteria"/>
</dbReference>
<evidence type="ECO:0000313" key="1">
    <source>
        <dbReference type="EMBL" id="EFT83723.1"/>
    </source>
</evidence>
<evidence type="ECO:0000313" key="2">
    <source>
        <dbReference type="Proteomes" id="UP000004946"/>
    </source>
</evidence>
<protein>
    <submittedName>
        <fullName evidence="1">Uncharacterized protein</fullName>
    </submittedName>
</protein>
<dbReference type="EMBL" id="AEON01000001">
    <property type="protein sequence ID" value="EFT83723.1"/>
    <property type="molecule type" value="Genomic_DNA"/>
</dbReference>